<evidence type="ECO:0000313" key="2">
    <source>
        <dbReference type="EMBL" id="GAN54672.1"/>
    </source>
</evidence>
<sequence length="48" mass="5331">MLLTLSALFGILNRLPRRLPMTIGILLFSLLLSFVIMAIQPASRTTTD</sequence>
<keyword evidence="1" id="KW-0472">Membrane</keyword>
<organism evidence="2 3">
    <name type="scientific">Tanticharoenia sakaeratensis NBRC 103193</name>
    <dbReference type="NCBI Taxonomy" id="1231623"/>
    <lineage>
        <taxon>Bacteria</taxon>
        <taxon>Pseudomonadati</taxon>
        <taxon>Pseudomonadota</taxon>
        <taxon>Alphaproteobacteria</taxon>
        <taxon>Acetobacterales</taxon>
        <taxon>Acetobacteraceae</taxon>
        <taxon>Tanticharoenia</taxon>
    </lineage>
</organism>
<protein>
    <submittedName>
        <fullName evidence="2">Uncharacterized protein</fullName>
    </submittedName>
</protein>
<accession>A0A0D6MLW3</accession>
<dbReference type="STRING" id="1231623.Tasa_028_039"/>
<evidence type="ECO:0000256" key="1">
    <source>
        <dbReference type="SAM" id="Phobius"/>
    </source>
</evidence>
<evidence type="ECO:0000313" key="3">
    <source>
        <dbReference type="Proteomes" id="UP000032679"/>
    </source>
</evidence>
<dbReference type="Proteomes" id="UP000032679">
    <property type="component" value="Unassembled WGS sequence"/>
</dbReference>
<keyword evidence="1" id="KW-0812">Transmembrane</keyword>
<proteinExistence type="predicted"/>
<name>A0A0D6MLW3_9PROT</name>
<reference evidence="2 3" key="1">
    <citation type="submission" date="2012-10" db="EMBL/GenBank/DDBJ databases">
        <title>Genome sequencing of Tanticharoenia sakaeratensis NBRC 103193.</title>
        <authorList>
            <person name="Azuma Y."/>
            <person name="Hadano H."/>
            <person name="Hirakawa H."/>
            <person name="Matsushita K."/>
        </authorList>
    </citation>
    <scope>NUCLEOTIDE SEQUENCE [LARGE SCALE GENOMIC DNA]</scope>
    <source>
        <strain evidence="2 3">NBRC 103193</strain>
    </source>
</reference>
<dbReference type="AlphaFoldDB" id="A0A0D6MLW3"/>
<feature type="transmembrane region" description="Helical" evidence="1">
    <location>
        <begin position="20"/>
        <end position="39"/>
    </location>
</feature>
<dbReference type="RefSeq" id="WP_158507560.1">
    <property type="nucleotide sequence ID" value="NZ_BALE01000028.1"/>
</dbReference>
<comment type="caution">
    <text evidence="2">The sequence shown here is derived from an EMBL/GenBank/DDBJ whole genome shotgun (WGS) entry which is preliminary data.</text>
</comment>
<dbReference type="EMBL" id="BALE01000028">
    <property type="protein sequence ID" value="GAN54672.1"/>
    <property type="molecule type" value="Genomic_DNA"/>
</dbReference>
<gene>
    <name evidence="2" type="ORF">Tasa_028_039</name>
</gene>
<keyword evidence="1" id="KW-1133">Transmembrane helix</keyword>
<keyword evidence="3" id="KW-1185">Reference proteome</keyword>